<gene>
    <name evidence="2" type="primary">Nprl3_1</name>
    <name evidence="2" type="ORF">GWK47_031895</name>
</gene>
<dbReference type="Proteomes" id="UP000770661">
    <property type="component" value="Unassembled WGS sequence"/>
</dbReference>
<dbReference type="GO" id="GO:1990130">
    <property type="term" value="C:GATOR1 complex"/>
    <property type="evidence" value="ECO:0007669"/>
    <property type="project" value="TreeGrafter"/>
</dbReference>
<reference evidence="2" key="1">
    <citation type="submission" date="2020-07" db="EMBL/GenBank/DDBJ databases">
        <title>The High-quality genome of the commercially important snow crab, Chionoecetes opilio.</title>
        <authorList>
            <person name="Jeong J.-H."/>
            <person name="Ryu S."/>
        </authorList>
    </citation>
    <scope>NUCLEOTIDE SEQUENCE</scope>
    <source>
        <strain evidence="2">MADBK_172401_WGS</strain>
        <tissue evidence="2">Digestive gland</tissue>
    </source>
</reference>
<name>A0A8J5CQD9_CHIOP</name>
<organism evidence="2 3">
    <name type="scientific">Chionoecetes opilio</name>
    <name type="common">Atlantic snow crab</name>
    <name type="synonym">Cancer opilio</name>
    <dbReference type="NCBI Taxonomy" id="41210"/>
    <lineage>
        <taxon>Eukaryota</taxon>
        <taxon>Metazoa</taxon>
        <taxon>Ecdysozoa</taxon>
        <taxon>Arthropoda</taxon>
        <taxon>Crustacea</taxon>
        <taxon>Multicrustacea</taxon>
        <taxon>Malacostraca</taxon>
        <taxon>Eumalacostraca</taxon>
        <taxon>Eucarida</taxon>
        <taxon>Decapoda</taxon>
        <taxon>Pleocyemata</taxon>
        <taxon>Brachyura</taxon>
        <taxon>Eubrachyura</taxon>
        <taxon>Majoidea</taxon>
        <taxon>Majidae</taxon>
        <taxon>Chionoecetes</taxon>
    </lineage>
</organism>
<protein>
    <submittedName>
        <fullName evidence="2">GATOR complex protein NPRL3</fullName>
    </submittedName>
</protein>
<evidence type="ECO:0000313" key="3">
    <source>
        <dbReference type="Proteomes" id="UP000770661"/>
    </source>
</evidence>
<accession>A0A8J5CQD9</accession>
<dbReference type="OrthoDB" id="18648at2759"/>
<dbReference type="GO" id="GO:0038202">
    <property type="term" value="P:TORC1 signaling"/>
    <property type="evidence" value="ECO:0007669"/>
    <property type="project" value="TreeGrafter"/>
</dbReference>
<sequence length="209" mass="23368">MAMAPVPLPAMDVDPLCIIIVKNGSRGDRLLFRYPYTDHVTLETKTKDKRPTPYSLMTEDDLQKPPEPHTTNIANGKLVGFPDKVLSNLFAVKSELSDSKFELKVNEVRFVGHPLRLNPTTVATQALRLNPTAVPTQPKRKPSTIILVNIVFALKATTNHDVVNCYHDLSKRLGIALRHEEYRCQFLSTQAKIMLAAHDEVSISSPCKL</sequence>
<comment type="caution">
    <text evidence="2">The sequence shown here is derived from an EMBL/GenBank/DDBJ whole genome shotgun (WGS) entry which is preliminary data.</text>
</comment>
<evidence type="ECO:0000256" key="1">
    <source>
        <dbReference type="SAM" id="MobiDB-lite"/>
    </source>
</evidence>
<dbReference type="PANTHER" id="PTHR13153">
    <property type="entry name" value="CGTHBA PROTEIN -14 GENE PROTEIN"/>
    <property type="match status" value="1"/>
</dbReference>
<dbReference type="AlphaFoldDB" id="A0A8J5CQD9"/>
<keyword evidence="3" id="KW-1185">Reference proteome</keyword>
<dbReference type="GO" id="GO:1904262">
    <property type="term" value="P:negative regulation of TORC1 signaling"/>
    <property type="evidence" value="ECO:0007669"/>
    <property type="project" value="TreeGrafter"/>
</dbReference>
<dbReference type="EMBL" id="JACEEZ010001894">
    <property type="protein sequence ID" value="KAG0728718.1"/>
    <property type="molecule type" value="Genomic_DNA"/>
</dbReference>
<dbReference type="InterPro" id="IPR005365">
    <property type="entry name" value="Npr3"/>
</dbReference>
<dbReference type="PANTHER" id="PTHR13153:SF5">
    <property type="entry name" value="GATOR COMPLEX PROTEIN NPRL3"/>
    <property type="match status" value="1"/>
</dbReference>
<evidence type="ECO:0000313" key="2">
    <source>
        <dbReference type="EMBL" id="KAG0728718.1"/>
    </source>
</evidence>
<feature type="region of interest" description="Disordered" evidence="1">
    <location>
        <begin position="45"/>
        <end position="68"/>
    </location>
</feature>
<proteinExistence type="predicted"/>
<dbReference type="GO" id="GO:0010508">
    <property type="term" value="P:positive regulation of autophagy"/>
    <property type="evidence" value="ECO:0007669"/>
    <property type="project" value="TreeGrafter"/>
</dbReference>
<dbReference type="GO" id="GO:0034198">
    <property type="term" value="P:cellular response to amino acid starvation"/>
    <property type="evidence" value="ECO:0007669"/>
    <property type="project" value="TreeGrafter"/>
</dbReference>